<dbReference type="GO" id="GO:0005634">
    <property type="term" value="C:nucleus"/>
    <property type="evidence" value="ECO:0007669"/>
    <property type="project" value="UniProtKB-SubCell"/>
</dbReference>
<dbReference type="GO" id="GO:0060271">
    <property type="term" value="P:cilium assembly"/>
    <property type="evidence" value="ECO:0007669"/>
    <property type="project" value="TreeGrafter"/>
</dbReference>
<gene>
    <name evidence="21" type="primary">LOC108277606</name>
</gene>
<keyword evidence="12" id="KW-0539">Nucleus</keyword>
<sequence length="1215" mass="142588">MSASALRIGDQLILEEDYDENYIPSEQEIHEYAREIGIDPEREPELLWLAREGIVAPLPAEWKPCQDVTGDVYYFNFSTGQSTWDHPCDEQYRCLVAQERERTSGSAPVRKDKEKKKKKEKKKEKKKKSSEPEGPKAPGPLGPLAPLRSVCDTPVPALRRPLGSSSSLQPLKTPLGGALAGTSSGLQRVRQEERLSLAPPTFSSNDKEDEEEKISMLRSPCGTSRLLQNLQLDLDALGGGLRYEDSEVSGTPPAEERTEPELQDLALSGEISANPPSPSPSQESEISEQVKVVSSHSDDMKVGFRFKFSENVLDVTDLCLAEPSAAPKEKEKSGGREEYDDDYEEEEEEEENGKHEAEERTKRMQKEREEEERRRQEDEQRMRREEEEEERRRQENEQKIRREEEEEEEERRRRRQEDEQRMRREEEEEEERRRRQEDEQRMRREEEEEEEEARRQAEQERLRVAEERDRRLHLLREELRKEEEEEEQRIKEENEERIRALKERLERERREEEERLDQETQTKLEQLREQALRDREAHLHTLREDNEERARELCAELEAERERLEAERERLEAERRQDLDKMRAESEELLKAEKMRLQERREEQLASLRLEEMTSERQQNLRSPRPQQQLLEYKRELSDVLQEVREEVQKEHSRKLEQLKEEHRIQLQGIRETHLEEESNQRERVMSALQEERERLLTSHTAQLEQLRLQLDTQLHNMHKTHTQKEAEVQGLIEKLQLKTKELKIQESRLLTHAADLKKRRKQLDEEEDEVESGLETLPRLMKERERLRADLERARQESDRARDELDREREKRMREREETERERKRERDENARLKAESERLQSKVELLQDKCDQLIRRVRELEQRESADVEGEREEERRNRAREETLRVEDLERSPSCDTHSNIEQLREFISSESVSLQRARQFLDRQSGNLTERQAMLRAARTTVQDPAPAGVDHLFPQNLQQEASRLEELKETVQKGHTLLRKKEERLSQLENSLLEELSCDDAERTEAERRVTFDVTDSETSSADGPEGTGERRRRDITVPGKVQQLADSLQQISGQLNAVLGALGSLTQRTSTSFPPTTTSSSSRAWFPHAASSNQNGFATLRGSGLLLGSNWRKPLPGVTVGTGTAFSTRAHTAYSGYMPTSLSSMMQSKSSELDSLRLHGLIEGNKRWLETRRKDINVPLFTRYQVPPSTNGLVQLSLDENNQLRVHHY</sequence>
<feature type="region of interest" description="Disordered" evidence="18">
    <location>
        <begin position="321"/>
        <end position="462"/>
    </location>
</feature>
<keyword evidence="10" id="KW-0234">DNA repair</keyword>
<dbReference type="PROSITE" id="PS01159">
    <property type="entry name" value="WW_DOMAIN_1"/>
    <property type="match status" value="1"/>
</dbReference>
<reference evidence="21" key="2">
    <citation type="submission" date="2025-08" db="UniProtKB">
        <authorList>
            <consortium name="RefSeq"/>
        </authorList>
    </citation>
    <scope>IDENTIFICATION</scope>
    <source>
        <tissue evidence="21">Blood</tissue>
    </source>
</reference>
<dbReference type="InterPro" id="IPR051841">
    <property type="entry name" value="MT-Golgi_org_protein"/>
</dbReference>
<evidence type="ECO:0000256" key="18">
    <source>
        <dbReference type="SAM" id="MobiDB-lite"/>
    </source>
</evidence>
<evidence type="ECO:0000256" key="8">
    <source>
        <dbReference type="ARBA" id="ARBA00022794"/>
    </source>
</evidence>
<feature type="coiled-coil region" evidence="17">
    <location>
        <begin position="630"/>
        <end position="695"/>
    </location>
</feature>
<dbReference type="AlphaFoldDB" id="A0A9F7RLR0"/>
<feature type="compositionally biased region" description="Acidic residues" evidence="18">
    <location>
        <begin position="338"/>
        <end position="351"/>
    </location>
</feature>
<evidence type="ECO:0000259" key="19">
    <source>
        <dbReference type="PROSITE" id="PS50020"/>
    </source>
</evidence>
<feature type="compositionally biased region" description="Low complexity" evidence="18">
    <location>
        <begin position="270"/>
        <end position="289"/>
    </location>
</feature>
<evidence type="ECO:0000256" key="6">
    <source>
        <dbReference type="ARBA" id="ARBA00022763"/>
    </source>
</evidence>
<comment type="function">
    <text evidence="14">Plays a role in microtubule organization and/or maintenance for the formation of primary cilia (PC), a microtubule-based structure that protrudes from the surface of epithelial cells. Plays a critical role in G2/M checkpoint and nuclear divisions. A key player in the DNA damage-activated ATR/ATM signaling cascade since it is required for the proper phosphorylation of H2AX, RPA, CHEK2 and CHEK1. Plays a critical role in chromosome segregation, acting as a mediator required for the maintenance of genomic stability through modulation of MDC1, RPA and CHEK1.</text>
</comment>
<keyword evidence="6" id="KW-0227">DNA damage</keyword>
<feature type="region of interest" description="Disordered" evidence="18">
    <location>
        <begin position="793"/>
        <end position="840"/>
    </location>
</feature>
<dbReference type="GO" id="GO:0005813">
    <property type="term" value="C:centrosome"/>
    <property type="evidence" value="ECO:0007669"/>
    <property type="project" value="TreeGrafter"/>
</dbReference>
<dbReference type="RefSeq" id="XP_053543210.1">
    <property type="nucleotide sequence ID" value="XM_053687235.1"/>
</dbReference>
<evidence type="ECO:0000256" key="13">
    <source>
        <dbReference type="ARBA" id="ARBA00023306"/>
    </source>
</evidence>
<evidence type="ECO:0000256" key="11">
    <source>
        <dbReference type="ARBA" id="ARBA00023212"/>
    </source>
</evidence>
<dbReference type="GO" id="GO:0006281">
    <property type="term" value="P:DNA repair"/>
    <property type="evidence" value="ECO:0007669"/>
    <property type="project" value="UniProtKB-KW"/>
</dbReference>
<evidence type="ECO:0000256" key="15">
    <source>
        <dbReference type="ARBA" id="ARBA00061715"/>
    </source>
</evidence>
<feature type="compositionally biased region" description="Basic and acidic residues" evidence="18">
    <location>
        <begin position="352"/>
        <end position="403"/>
    </location>
</feature>
<dbReference type="InterPro" id="IPR036020">
    <property type="entry name" value="WW_dom_sf"/>
</dbReference>
<dbReference type="FunFam" id="3.30.1470.10:FF:000001">
    <property type="entry name" value="Centrosomal protein of 164 kDa"/>
    <property type="match status" value="1"/>
</dbReference>
<evidence type="ECO:0000256" key="17">
    <source>
        <dbReference type="SAM" id="Coils"/>
    </source>
</evidence>
<feature type="compositionally biased region" description="Basic residues" evidence="18">
    <location>
        <begin position="113"/>
        <end position="128"/>
    </location>
</feature>
<name>A0A9F7RLR0_ICTPU</name>
<accession>A0A9F7RLR0</accession>
<keyword evidence="3" id="KW-0963">Cytoplasm</keyword>
<protein>
    <recommendedName>
        <fullName evidence="16">Centrosomal protein of 164 kDa</fullName>
    </recommendedName>
</protein>
<feature type="domain" description="WW" evidence="19">
    <location>
        <begin position="56"/>
        <end position="89"/>
    </location>
</feature>
<feature type="region of interest" description="Disordered" evidence="18">
    <location>
        <begin position="99"/>
        <end position="222"/>
    </location>
</feature>
<dbReference type="InterPro" id="IPR001202">
    <property type="entry name" value="WW_dom"/>
</dbReference>
<evidence type="ECO:0000256" key="16">
    <source>
        <dbReference type="ARBA" id="ARBA00067900"/>
    </source>
</evidence>
<evidence type="ECO:0000256" key="1">
    <source>
        <dbReference type="ARBA" id="ARBA00004114"/>
    </source>
</evidence>
<dbReference type="PANTHER" id="PTHR18902">
    <property type="entry name" value="NUCLEAR MITOTIC APPARATUS PROTEIN 1-RELATED"/>
    <property type="match status" value="1"/>
</dbReference>
<evidence type="ECO:0000256" key="9">
    <source>
        <dbReference type="ARBA" id="ARBA00023054"/>
    </source>
</evidence>
<keyword evidence="4" id="KW-0597">Phosphoprotein</keyword>
<evidence type="ECO:0000256" key="10">
    <source>
        <dbReference type="ARBA" id="ARBA00023204"/>
    </source>
</evidence>
<evidence type="ECO:0000256" key="7">
    <source>
        <dbReference type="ARBA" id="ARBA00022776"/>
    </source>
</evidence>
<dbReference type="PANTHER" id="PTHR18902:SF27">
    <property type="entry name" value="CENTROSOMAL PROTEIN OF 164 KDA"/>
    <property type="match status" value="1"/>
</dbReference>
<dbReference type="GO" id="GO:0097539">
    <property type="term" value="C:ciliary transition fiber"/>
    <property type="evidence" value="ECO:0007669"/>
    <property type="project" value="TreeGrafter"/>
</dbReference>
<feature type="compositionally biased region" description="Basic and acidic residues" evidence="18">
    <location>
        <begin position="327"/>
        <end position="337"/>
    </location>
</feature>
<evidence type="ECO:0000256" key="2">
    <source>
        <dbReference type="ARBA" id="ARBA00004123"/>
    </source>
</evidence>
<evidence type="ECO:0000256" key="4">
    <source>
        <dbReference type="ARBA" id="ARBA00022553"/>
    </source>
</evidence>
<dbReference type="GO" id="GO:0051301">
    <property type="term" value="P:cell division"/>
    <property type="evidence" value="ECO:0007669"/>
    <property type="project" value="UniProtKB-KW"/>
</dbReference>
<evidence type="ECO:0000313" key="20">
    <source>
        <dbReference type="Proteomes" id="UP000221080"/>
    </source>
</evidence>
<organism evidence="20 21">
    <name type="scientific">Ictalurus punctatus</name>
    <name type="common">Channel catfish</name>
    <name type="synonym">Silurus punctatus</name>
    <dbReference type="NCBI Taxonomy" id="7998"/>
    <lineage>
        <taxon>Eukaryota</taxon>
        <taxon>Metazoa</taxon>
        <taxon>Chordata</taxon>
        <taxon>Craniata</taxon>
        <taxon>Vertebrata</taxon>
        <taxon>Euteleostomi</taxon>
        <taxon>Actinopterygii</taxon>
        <taxon>Neopterygii</taxon>
        <taxon>Teleostei</taxon>
        <taxon>Ostariophysi</taxon>
        <taxon>Siluriformes</taxon>
        <taxon>Ictaluridae</taxon>
        <taxon>Ictalurus</taxon>
    </lineage>
</organism>
<dbReference type="Gene3D" id="3.30.1470.10">
    <property type="entry name" value="Photosystem I PsaD, reaction center subunit II"/>
    <property type="match status" value="1"/>
</dbReference>
<dbReference type="Proteomes" id="UP000221080">
    <property type="component" value="Chromosome 17"/>
</dbReference>
<keyword evidence="11" id="KW-0206">Cytoskeleton</keyword>
<evidence type="ECO:0000313" key="21">
    <source>
        <dbReference type="RefSeq" id="XP_053543210.1"/>
    </source>
</evidence>
<evidence type="ECO:0000256" key="14">
    <source>
        <dbReference type="ARBA" id="ARBA00056906"/>
    </source>
</evidence>
<keyword evidence="9 17" id="KW-0175">Coiled coil</keyword>
<feature type="region of interest" description="Disordered" evidence="18">
    <location>
        <begin position="242"/>
        <end position="299"/>
    </location>
</feature>
<proteinExistence type="predicted"/>
<evidence type="ECO:0000256" key="3">
    <source>
        <dbReference type="ARBA" id="ARBA00022490"/>
    </source>
</evidence>
<keyword evidence="7" id="KW-0498">Mitosis</keyword>
<dbReference type="GeneID" id="108277606"/>
<reference evidence="20" key="1">
    <citation type="journal article" date="2016" name="Nat. Commun.">
        <title>The channel catfish genome sequence provides insights into the evolution of scale formation in teleosts.</title>
        <authorList>
            <person name="Liu Z."/>
            <person name="Liu S."/>
            <person name="Yao J."/>
            <person name="Bao L."/>
            <person name="Zhang J."/>
            <person name="Li Y."/>
            <person name="Jiang C."/>
            <person name="Sun L."/>
            <person name="Wang R."/>
            <person name="Zhang Y."/>
            <person name="Zhou T."/>
            <person name="Zeng Q."/>
            <person name="Fu Q."/>
            <person name="Gao S."/>
            <person name="Li N."/>
            <person name="Koren S."/>
            <person name="Jiang Y."/>
            <person name="Zimin A."/>
            <person name="Xu P."/>
            <person name="Phillippy A.M."/>
            <person name="Geng X."/>
            <person name="Song L."/>
            <person name="Sun F."/>
            <person name="Li C."/>
            <person name="Wang X."/>
            <person name="Chen A."/>
            <person name="Jin Y."/>
            <person name="Yuan Z."/>
            <person name="Yang Y."/>
            <person name="Tan S."/>
            <person name="Peatman E."/>
            <person name="Lu J."/>
            <person name="Qin Z."/>
            <person name="Dunham R."/>
            <person name="Li Z."/>
            <person name="Sonstegard T."/>
            <person name="Feng J."/>
            <person name="Danzmann R.G."/>
            <person name="Schroeder S."/>
            <person name="Scheffler B."/>
            <person name="Duke M.V."/>
            <person name="Ballard L."/>
            <person name="Kucuktas H."/>
            <person name="Kaltenboeck L."/>
            <person name="Liu H."/>
            <person name="Armbruster J."/>
            <person name="Xie Y."/>
            <person name="Kirby M.L."/>
            <person name="Tian Y."/>
            <person name="Flanagan M.E."/>
            <person name="Mu W."/>
            <person name="Waldbieser G.C."/>
        </authorList>
    </citation>
    <scope>NUCLEOTIDE SEQUENCE [LARGE SCALE GENOMIC DNA]</scope>
    <source>
        <strain evidence="20">SDA103</strain>
    </source>
</reference>
<evidence type="ECO:0000256" key="12">
    <source>
        <dbReference type="ARBA" id="ARBA00023242"/>
    </source>
</evidence>
<dbReference type="Pfam" id="PF00397">
    <property type="entry name" value="WW"/>
    <property type="match status" value="1"/>
</dbReference>
<keyword evidence="13" id="KW-0131">Cell cycle</keyword>
<feature type="compositionally biased region" description="Basic and acidic residues" evidence="18">
    <location>
        <begin position="415"/>
        <end position="445"/>
    </location>
</feature>
<feature type="region of interest" description="Disordered" evidence="18">
    <location>
        <begin position="1008"/>
        <end position="1040"/>
    </location>
</feature>
<feature type="region of interest" description="Disordered" evidence="18">
    <location>
        <begin position="863"/>
        <end position="899"/>
    </location>
</feature>
<comment type="subunit">
    <text evidence="15">Interacts (via N-terminus) with ATRIP. Interacts with ATM, ATR and MDC1. Interacts with XPA (via N-terminus) upon UV irradiation. Interacts with CEP83, CCDC92, TTBK2, DVL3, NPHP3 and weakly with NPHP4. Interacts with DZIP1.</text>
</comment>
<comment type="subcellular location">
    <subcellularLocation>
        <location evidence="1">Cytoplasm</location>
        <location evidence="1">Cytoskeleton</location>
        <location evidence="1">Microtubule organizing center</location>
        <location evidence="1">Centrosome</location>
        <location evidence="1">Centriole</location>
    </subcellularLocation>
    <subcellularLocation>
        <location evidence="2">Nucleus</location>
    </subcellularLocation>
</comment>
<evidence type="ECO:0000256" key="5">
    <source>
        <dbReference type="ARBA" id="ARBA00022618"/>
    </source>
</evidence>
<feature type="compositionally biased region" description="Low complexity" evidence="18">
    <location>
        <begin position="175"/>
        <end position="186"/>
    </location>
</feature>
<dbReference type="PROSITE" id="PS50020">
    <property type="entry name" value="WW_DOMAIN_2"/>
    <property type="match status" value="1"/>
</dbReference>
<keyword evidence="20" id="KW-1185">Reference proteome</keyword>
<feature type="compositionally biased region" description="Basic and acidic residues" evidence="18">
    <location>
        <begin position="875"/>
        <end position="896"/>
    </location>
</feature>
<dbReference type="CDD" id="cd00201">
    <property type="entry name" value="WW"/>
    <property type="match status" value="1"/>
</dbReference>
<dbReference type="GO" id="GO:0005814">
    <property type="term" value="C:centriole"/>
    <property type="evidence" value="ECO:0007669"/>
    <property type="project" value="UniProtKB-SubCell"/>
</dbReference>
<keyword evidence="8" id="KW-0970">Cilium biogenesis/degradation</keyword>
<feature type="compositionally biased region" description="Basic and acidic residues" evidence="18">
    <location>
        <begin position="452"/>
        <end position="462"/>
    </location>
</feature>
<dbReference type="SUPFAM" id="SSF51045">
    <property type="entry name" value="WW domain"/>
    <property type="match status" value="1"/>
</dbReference>
<keyword evidence="5" id="KW-0132">Cell division</keyword>
<dbReference type="SMART" id="SM00456">
    <property type="entry name" value="WW"/>
    <property type="match status" value="1"/>
</dbReference>